<gene>
    <name evidence="1" type="ORF">RDB_LOCUS105219</name>
</gene>
<proteinExistence type="predicted"/>
<name>A0A8H3I215_9AGAM</name>
<evidence type="ECO:0000313" key="2">
    <source>
        <dbReference type="Proteomes" id="UP000663827"/>
    </source>
</evidence>
<evidence type="ECO:0008006" key="3">
    <source>
        <dbReference type="Google" id="ProtNLM"/>
    </source>
</evidence>
<dbReference type="EMBL" id="CAJNJQ010002233">
    <property type="protein sequence ID" value="CAE7169910.1"/>
    <property type="molecule type" value="Genomic_DNA"/>
</dbReference>
<dbReference type="Proteomes" id="UP000663827">
    <property type="component" value="Unassembled WGS sequence"/>
</dbReference>
<sequence length="456" mass="51884">MFESLAQSTCPSIREWEEAGASLASALEKYLDLCCSLQARSSQEGTPPTDLATRIDHALETLQPTLDHKFALARSALSQSRNQIMSPIYSFPVEVLIEIFSHVIYTPPDPPRPVPMQERLVHMYRSLHSLLGVCNTWRNATMHHKSFWSTIPIIDLNPSSLAFNFTHATKLSLERSGNLDLHLAAIKSDERPGYAVAPLVDHARFRTVNISAKAPSDFRQLRDLRIISITTFPDNTDTPKISLPNLQYLLVRDLYNNTMHQILESISTRSHYLTLHLTPRCLWIQDAGQSTPEDDVDADELCELLTQVSVHTLLIDGEDEWVSSAELKMMMRVMPDLKNLQLHCWYINEHLCNALKRPISCQNQPETSLPALENIHISRSAIQSEETFKNMVASYSGCLRGMVLGAELPNDSETQMDPLEGDEDLLTWLKANVPELELIYEEYDPPEFMYPEWELW</sequence>
<protein>
    <recommendedName>
        <fullName evidence="3">F-box domain-containing protein</fullName>
    </recommendedName>
</protein>
<comment type="caution">
    <text evidence="1">The sequence shown here is derived from an EMBL/GenBank/DDBJ whole genome shotgun (WGS) entry which is preliminary data.</text>
</comment>
<evidence type="ECO:0000313" key="1">
    <source>
        <dbReference type="EMBL" id="CAE7169910.1"/>
    </source>
</evidence>
<organism evidence="1 2">
    <name type="scientific">Rhizoctonia solani</name>
    <dbReference type="NCBI Taxonomy" id="456999"/>
    <lineage>
        <taxon>Eukaryota</taxon>
        <taxon>Fungi</taxon>
        <taxon>Dikarya</taxon>
        <taxon>Basidiomycota</taxon>
        <taxon>Agaricomycotina</taxon>
        <taxon>Agaricomycetes</taxon>
        <taxon>Cantharellales</taxon>
        <taxon>Ceratobasidiaceae</taxon>
        <taxon>Rhizoctonia</taxon>
    </lineage>
</organism>
<accession>A0A8H3I215</accession>
<dbReference type="AlphaFoldDB" id="A0A8H3I215"/>
<reference evidence="1" key="1">
    <citation type="submission" date="2021-01" db="EMBL/GenBank/DDBJ databases">
        <authorList>
            <person name="Kaushik A."/>
        </authorList>
    </citation>
    <scope>NUCLEOTIDE SEQUENCE</scope>
    <source>
        <strain evidence="1">AG5</strain>
    </source>
</reference>
<dbReference type="Gene3D" id="1.20.1280.50">
    <property type="match status" value="1"/>
</dbReference>